<evidence type="ECO:0008006" key="3">
    <source>
        <dbReference type="Google" id="ProtNLM"/>
    </source>
</evidence>
<dbReference type="PANTHER" id="PTHR14187:SF5">
    <property type="entry name" value="HEAT SHOCK 70 KDA PROTEIN 12A"/>
    <property type="match status" value="1"/>
</dbReference>
<dbReference type="SUPFAM" id="SSF53067">
    <property type="entry name" value="Actin-like ATPase domain"/>
    <property type="match status" value="2"/>
</dbReference>
<dbReference type="RefSeq" id="XP_062741146.1">
    <property type="nucleotide sequence ID" value="XM_062892557.1"/>
</dbReference>
<dbReference type="CDD" id="cd10170">
    <property type="entry name" value="ASKHA_NBD_HSP70"/>
    <property type="match status" value="1"/>
</dbReference>
<dbReference type="PANTHER" id="PTHR14187">
    <property type="entry name" value="ALPHA KINASE/ELONGATION FACTOR 2 KINASE"/>
    <property type="match status" value="1"/>
</dbReference>
<gene>
    <name evidence="1" type="ORF">QC762_608790</name>
</gene>
<dbReference type="EMBL" id="JAFFHA010000008">
    <property type="protein sequence ID" value="KAK4652171.1"/>
    <property type="molecule type" value="Genomic_DNA"/>
</dbReference>
<organism evidence="1 2">
    <name type="scientific">Podospora pseudocomata</name>
    <dbReference type="NCBI Taxonomy" id="2093779"/>
    <lineage>
        <taxon>Eukaryota</taxon>
        <taxon>Fungi</taxon>
        <taxon>Dikarya</taxon>
        <taxon>Ascomycota</taxon>
        <taxon>Pezizomycotina</taxon>
        <taxon>Sordariomycetes</taxon>
        <taxon>Sordariomycetidae</taxon>
        <taxon>Sordariales</taxon>
        <taxon>Podosporaceae</taxon>
        <taxon>Podospora</taxon>
    </lineage>
</organism>
<dbReference type="Proteomes" id="UP001323405">
    <property type="component" value="Unassembled WGS sequence"/>
</dbReference>
<evidence type="ECO:0000313" key="1">
    <source>
        <dbReference type="EMBL" id="KAK4652171.1"/>
    </source>
</evidence>
<protein>
    <recommendedName>
        <fullName evidence="3">Actin-like ATPase domain-containing protein</fullName>
    </recommendedName>
</protein>
<comment type="caution">
    <text evidence="1">The sequence shown here is derived from an EMBL/GenBank/DDBJ whole genome shotgun (WGS) entry which is preliminary data.</text>
</comment>
<proteinExistence type="predicted"/>
<dbReference type="InterPro" id="IPR043129">
    <property type="entry name" value="ATPase_NBD"/>
</dbReference>
<dbReference type="GeneID" id="87912464"/>
<name>A0ABR0G8Z3_9PEZI</name>
<sequence>MLSANNKTSDDPGDNTITIGIDFGTTYSGVAYTWSKKLARIEIITSWDSDLHSNADLEKAPTAISLDSDKHVLWGYSIPHEFGQIRWFKLLLIDKNDLPDDVQNSPKIAEAVAYLEKHNKSAIDIVSLYLRHIWNHATQRIMETISKDMVCSSKLEIVITLPAIWPAYAVGRMRQAARIAGMLGDRDPGPTILTFVSEPEAAALATLSDMQGRHDIKVALHYSAGDSFVVVDCGGGTVDLISYDMVSLSPATVKECVKGQGGLCGAVFVDEAFTDILKRKFGKNKWRKLGDDARHRIQHDEWENGIKTQFDGSYREWKFTMPWECLEHVDLKPGTLIPKIVITSDEIQRAFDPVLDKIFVMVQEQVAAVTRKKGHGPKYVILVGGFGRSRYLFSYLKKKLGDEIEILQSRGASSWTAICRGAVIQSISSKGRSNLSIDVQGRISRASYGVRYSTTWDPQVHDASLRYFCHYEAGWKAKNQMCWYLNQKGDLVNSDKRVTSSYLRQFDTNDDQKQTIVEDIYCTTASQPPKVWNHQVKMLCTVKWETKIDLTTLPTFTNPVGKVIYVLKYDIEMTVAGGIMDFAVYRDGVRQGGKSVMIEYENA</sequence>
<dbReference type="Gene3D" id="3.30.420.40">
    <property type="match status" value="1"/>
</dbReference>
<accession>A0ABR0G8Z3</accession>
<keyword evidence="2" id="KW-1185">Reference proteome</keyword>
<reference evidence="1 2" key="1">
    <citation type="journal article" date="2023" name="bioRxiv">
        <title>High-quality genome assemblies of four members of thePodospora anserinaspecies complex.</title>
        <authorList>
            <person name="Ament-Velasquez S.L."/>
            <person name="Vogan A.A."/>
            <person name="Wallerman O."/>
            <person name="Hartmann F."/>
            <person name="Gautier V."/>
            <person name="Silar P."/>
            <person name="Giraud T."/>
            <person name="Johannesson H."/>
        </authorList>
    </citation>
    <scope>NUCLEOTIDE SEQUENCE [LARGE SCALE GENOMIC DNA]</scope>
    <source>
        <strain evidence="1 2">CBS 415.72m</strain>
    </source>
</reference>
<evidence type="ECO:0000313" key="2">
    <source>
        <dbReference type="Proteomes" id="UP001323405"/>
    </source>
</evidence>